<sequence>MPCGPRHRPGRRSAPVPHGSCAHGSDGCARFPAGTPPAWPKAACRTVPTAWRA</sequence>
<name>A0A1B6NSB5_9ZZZZ</name>
<organism evidence="1">
    <name type="scientific">marine sediment metagenome</name>
    <dbReference type="NCBI Taxonomy" id="412755"/>
    <lineage>
        <taxon>unclassified sequences</taxon>
        <taxon>metagenomes</taxon>
        <taxon>ecological metagenomes</taxon>
    </lineage>
</organism>
<comment type="caution">
    <text evidence="1">The sequence shown here is derived from an EMBL/GenBank/DDBJ whole genome shotgun (WGS) entry which is preliminary data.</text>
</comment>
<dbReference type="EMBL" id="AYSL01001288">
    <property type="protein sequence ID" value="KTF06228.1"/>
    <property type="molecule type" value="Genomic_DNA"/>
</dbReference>
<proteinExistence type="predicted"/>
<protein>
    <submittedName>
        <fullName evidence="1">Uncharacterized protein</fullName>
    </submittedName>
</protein>
<reference evidence="1" key="1">
    <citation type="submission" date="2013-11" db="EMBL/GenBank/DDBJ databases">
        <title>Microbial diversity, functional groups and degradation webs in Northern and Southern Mediterranean and Red Sea marine crude oil polluted sites.</title>
        <authorList>
            <person name="Daffonchio D."/>
            <person name="Mapelli F."/>
            <person name="Ferrer M."/>
            <person name="Richter M."/>
            <person name="Cherif A."/>
            <person name="Malkawi H.I."/>
            <person name="Yakimov M.M."/>
            <person name="Abdel-Fattah Y.R."/>
            <person name="Blaghen M."/>
            <person name="Golyshin P.N."/>
            <person name="Kalogerakis N."/>
            <person name="Boon N."/>
            <person name="Magagnini M."/>
            <person name="Fava F."/>
        </authorList>
    </citation>
    <scope>NUCLEOTIDE SEQUENCE</scope>
</reference>
<gene>
    <name evidence="1" type="ORF">MGSAQ_002276</name>
</gene>
<accession>A0A1B6NSB5</accession>
<evidence type="ECO:0000313" key="1">
    <source>
        <dbReference type="EMBL" id="KTF06228.1"/>
    </source>
</evidence>
<dbReference type="AlphaFoldDB" id="A0A1B6NSB5"/>